<keyword evidence="3" id="KW-1185">Reference proteome</keyword>
<evidence type="ECO:0000313" key="3">
    <source>
        <dbReference type="Proteomes" id="UP000037069"/>
    </source>
</evidence>
<name>A0A0L0C8A1_LUCCU</name>
<proteinExistence type="predicted"/>
<feature type="region of interest" description="Disordered" evidence="1">
    <location>
        <begin position="279"/>
        <end position="331"/>
    </location>
</feature>
<dbReference type="EMBL" id="JRES01000766">
    <property type="protein sequence ID" value="KNC28475.1"/>
    <property type="molecule type" value="Genomic_DNA"/>
</dbReference>
<feature type="compositionally biased region" description="Low complexity" evidence="1">
    <location>
        <begin position="281"/>
        <end position="312"/>
    </location>
</feature>
<dbReference type="AlphaFoldDB" id="A0A0L0C8A1"/>
<comment type="caution">
    <text evidence="2">The sequence shown here is derived from an EMBL/GenBank/DDBJ whole genome shotgun (WGS) entry which is preliminary data.</text>
</comment>
<protein>
    <submittedName>
        <fullName evidence="2">Uncharacterized protein</fullName>
    </submittedName>
</protein>
<accession>A0A0L0C8A1</accession>
<organism evidence="2 3">
    <name type="scientific">Lucilia cuprina</name>
    <name type="common">Green bottle fly</name>
    <name type="synonym">Australian sheep blowfly</name>
    <dbReference type="NCBI Taxonomy" id="7375"/>
    <lineage>
        <taxon>Eukaryota</taxon>
        <taxon>Metazoa</taxon>
        <taxon>Ecdysozoa</taxon>
        <taxon>Arthropoda</taxon>
        <taxon>Hexapoda</taxon>
        <taxon>Insecta</taxon>
        <taxon>Pterygota</taxon>
        <taxon>Neoptera</taxon>
        <taxon>Endopterygota</taxon>
        <taxon>Diptera</taxon>
        <taxon>Brachycera</taxon>
        <taxon>Muscomorpha</taxon>
        <taxon>Oestroidea</taxon>
        <taxon>Calliphoridae</taxon>
        <taxon>Luciliinae</taxon>
        <taxon>Lucilia</taxon>
    </lineage>
</organism>
<dbReference type="Proteomes" id="UP000037069">
    <property type="component" value="Unassembled WGS sequence"/>
</dbReference>
<reference evidence="2 3" key="1">
    <citation type="journal article" date="2015" name="Nat. Commun.">
        <title>Lucilia cuprina genome unlocks parasitic fly biology to underpin future interventions.</title>
        <authorList>
            <person name="Anstead C.A."/>
            <person name="Korhonen P.K."/>
            <person name="Young N.D."/>
            <person name="Hall R.S."/>
            <person name="Jex A.R."/>
            <person name="Murali S.C."/>
            <person name="Hughes D.S."/>
            <person name="Lee S.F."/>
            <person name="Perry T."/>
            <person name="Stroehlein A.J."/>
            <person name="Ansell B.R."/>
            <person name="Breugelmans B."/>
            <person name="Hofmann A."/>
            <person name="Qu J."/>
            <person name="Dugan S."/>
            <person name="Lee S.L."/>
            <person name="Chao H."/>
            <person name="Dinh H."/>
            <person name="Han Y."/>
            <person name="Doddapaneni H.V."/>
            <person name="Worley K.C."/>
            <person name="Muzny D.M."/>
            <person name="Ioannidis P."/>
            <person name="Waterhouse R.M."/>
            <person name="Zdobnov E.M."/>
            <person name="James P.J."/>
            <person name="Bagnall N.H."/>
            <person name="Kotze A.C."/>
            <person name="Gibbs R.A."/>
            <person name="Richards S."/>
            <person name="Batterham P."/>
            <person name="Gasser R.B."/>
        </authorList>
    </citation>
    <scope>NUCLEOTIDE SEQUENCE [LARGE SCALE GENOMIC DNA]</scope>
    <source>
        <strain evidence="2 3">LS</strain>
        <tissue evidence="2">Full body</tissue>
    </source>
</reference>
<evidence type="ECO:0000313" key="2">
    <source>
        <dbReference type="EMBL" id="KNC28475.1"/>
    </source>
</evidence>
<feature type="compositionally biased region" description="Low complexity" evidence="1">
    <location>
        <begin position="322"/>
        <end position="331"/>
    </location>
</feature>
<evidence type="ECO:0000256" key="1">
    <source>
        <dbReference type="SAM" id="MobiDB-lite"/>
    </source>
</evidence>
<sequence>MRFFYVNLTSNQVSSIFQRNNQQLVVHFNDKGQSLLDSNPAQFAGIENGYLTFNGSTDKFFACNNSDSRGYNVLYNLIDYDTSNCRKVKIKAREDGILFPPVTQDAKNGPLYNLSLSVESTDPGLAQNVVSPLMISNNPIKLFVFVANYVSSFAPNFIYDDSNHSVHYNTVYNGSFPMTVTTGDGGLVVGLCRDNFIELVDGYLTYNNSQIFTIYDYQKSLSSGNLEISLPNTQQNTDSIDVKIKGVVYRQVSPNDSSFFGQMPQYHIADIDDGCSPSNGVKTKTATGSSVSSTASSVASRSKSKTVSTSKSKSTDTHSSEGGKSSKSSNNSSKLSFYNSILIAFFNFLI</sequence>
<gene>
    <name evidence="2" type="ORF">FF38_03574</name>
</gene>